<keyword evidence="1" id="KW-0433">Leucine-rich repeat</keyword>
<evidence type="ECO:0000313" key="4">
    <source>
        <dbReference type="Proteomes" id="UP001497623"/>
    </source>
</evidence>
<feature type="non-terminal residue" evidence="3">
    <location>
        <position position="1"/>
    </location>
</feature>
<dbReference type="PRINTS" id="PR00019">
    <property type="entry name" value="LEURICHRPT"/>
</dbReference>
<evidence type="ECO:0000313" key="3">
    <source>
        <dbReference type="EMBL" id="CAL4084475.1"/>
    </source>
</evidence>
<sequence>TIKHDDLTHLTDLIHLDMSNNVLKGICKNCLENLRELKVLDLSSNELSAIPQVSFDSNVALQPLQSLRELYLQYNKISILHNRAFFGLSALNILNISSNLIVALPPDIFNETTGLQELYLQNNSLSVVAPGLFAALSHLTILDMSVNQLSSEWLTADTFRGLVRLVVLNLSNNRLAQVNFDMFRDMSA</sequence>
<keyword evidence="4" id="KW-1185">Reference proteome</keyword>
<dbReference type="Pfam" id="PF00560">
    <property type="entry name" value="LRR_1"/>
    <property type="match status" value="2"/>
</dbReference>
<gene>
    <name evidence="3" type="ORF">MNOR_LOCUS12431</name>
</gene>
<dbReference type="AlphaFoldDB" id="A0AAV2QJ80"/>
<name>A0AAV2QJ80_MEGNR</name>
<dbReference type="Gene3D" id="3.80.10.10">
    <property type="entry name" value="Ribonuclease Inhibitor"/>
    <property type="match status" value="2"/>
</dbReference>
<protein>
    <recommendedName>
        <fullName evidence="5">Toll-like receptor 21</fullName>
    </recommendedName>
</protein>
<organism evidence="3 4">
    <name type="scientific">Meganyctiphanes norvegica</name>
    <name type="common">Northern krill</name>
    <name type="synonym">Thysanopoda norvegica</name>
    <dbReference type="NCBI Taxonomy" id="48144"/>
    <lineage>
        <taxon>Eukaryota</taxon>
        <taxon>Metazoa</taxon>
        <taxon>Ecdysozoa</taxon>
        <taxon>Arthropoda</taxon>
        <taxon>Crustacea</taxon>
        <taxon>Multicrustacea</taxon>
        <taxon>Malacostraca</taxon>
        <taxon>Eumalacostraca</taxon>
        <taxon>Eucarida</taxon>
        <taxon>Euphausiacea</taxon>
        <taxon>Euphausiidae</taxon>
        <taxon>Meganyctiphanes</taxon>
    </lineage>
</organism>
<keyword evidence="2" id="KW-0677">Repeat</keyword>
<reference evidence="3 4" key="1">
    <citation type="submission" date="2024-05" db="EMBL/GenBank/DDBJ databases">
        <authorList>
            <person name="Wallberg A."/>
        </authorList>
    </citation>
    <scope>NUCLEOTIDE SEQUENCE [LARGE SCALE GENOMIC DNA]</scope>
</reference>
<proteinExistence type="predicted"/>
<accession>A0AAV2QJ80</accession>
<dbReference type="Pfam" id="PF13855">
    <property type="entry name" value="LRR_8"/>
    <property type="match status" value="2"/>
</dbReference>
<evidence type="ECO:0000256" key="1">
    <source>
        <dbReference type="ARBA" id="ARBA00022614"/>
    </source>
</evidence>
<dbReference type="PANTHER" id="PTHR24366:SF96">
    <property type="entry name" value="LEUCINE RICH REPEAT CONTAINING 53"/>
    <property type="match status" value="1"/>
</dbReference>
<dbReference type="Proteomes" id="UP001497623">
    <property type="component" value="Unassembled WGS sequence"/>
</dbReference>
<evidence type="ECO:0000256" key="2">
    <source>
        <dbReference type="ARBA" id="ARBA00022737"/>
    </source>
</evidence>
<dbReference type="InterPro" id="IPR001611">
    <property type="entry name" value="Leu-rich_rpt"/>
</dbReference>
<comment type="caution">
    <text evidence="3">The sequence shown here is derived from an EMBL/GenBank/DDBJ whole genome shotgun (WGS) entry which is preliminary data.</text>
</comment>
<dbReference type="PROSITE" id="PS51450">
    <property type="entry name" value="LRR"/>
    <property type="match status" value="1"/>
</dbReference>
<dbReference type="InterPro" id="IPR003591">
    <property type="entry name" value="Leu-rich_rpt_typical-subtyp"/>
</dbReference>
<dbReference type="SMART" id="SM00369">
    <property type="entry name" value="LRR_TYP"/>
    <property type="match status" value="7"/>
</dbReference>
<dbReference type="SUPFAM" id="SSF52058">
    <property type="entry name" value="L domain-like"/>
    <property type="match status" value="1"/>
</dbReference>
<dbReference type="EMBL" id="CAXKWB010006806">
    <property type="protein sequence ID" value="CAL4084475.1"/>
    <property type="molecule type" value="Genomic_DNA"/>
</dbReference>
<dbReference type="PANTHER" id="PTHR24366">
    <property type="entry name" value="IG(IMMUNOGLOBULIN) AND LRR(LEUCINE RICH REPEAT) DOMAINS"/>
    <property type="match status" value="1"/>
</dbReference>
<dbReference type="InterPro" id="IPR032675">
    <property type="entry name" value="LRR_dom_sf"/>
</dbReference>
<evidence type="ECO:0008006" key="5">
    <source>
        <dbReference type="Google" id="ProtNLM"/>
    </source>
</evidence>
<feature type="non-terminal residue" evidence="3">
    <location>
        <position position="188"/>
    </location>
</feature>